<dbReference type="EMBL" id="UINC01170392">
    <property type="protein sequence ID" value="SVD74412.1"/>
    <property type="molecule type" value="Genomic_DNA"/>
</dbReference>
<evidence type="ECO:0000256" key="1">
    <source>
        <dbReference type="ARBA" id="ARBA00004162"/>
    </source>
</evidence>
<organism evidence="7">
    <name type="scientific">marine metagenome</name>
    <dbReference type="NCBI Taxonomy" id="408172"/>
    <lineage>
        <taxon>unclassified sequences</taxon>
        <taxon>metagenomes</taxon>
        <taxon>ecological metagenomes</taxon>
    </lineage>
</organism>
<evidence type="ECO:0000256" key="6">
    <source>
        <dbReference type="SAM" id="MobiDB-lite"/>
    </source>
</evidence>
<proteinExistence type="predicted"/>
<dbReference type="GO" id="GO:0005886">
    <property type="term" value="C:plasma membrane"/>
    <property type="evidence" value="ECO:0007669"/>
    <property type="project" value="UniProtKB-SubCell"/>
</dbReference>
<evidence type="ECO:0000256" key="3">
    <source>
        <dbReference type="ARBA" id="ARBA00022692"/>
    </source>
</evidence>
<evidence type="ECO:0000313" key="7">
    <source>
        <dbReference type="EMBL" id="SVD74412.1"/>
    </source>
</evidence>
<evidence type="ECO:0008006" key="8">
    <source>
        <dbReference type="Google" id="ProtNLM"/>
    </source>
</evidence>
<dbReference type="GO" id="GO:0022857">
    <property type="term" value="F:transmembrane transporter activity"/>
    <property type="evidence" value="ECO:0007669"/>
    <property type="project" value="InterPro"/>
</dbReference>
<evidence type="ECO:0000256" key="2">
    <source>
        <dbReference type="ARBA" id="ARBA00022475"/>
    </source>
</evidence>
<reference evidence="7" key="1">
    <citation type="submission" date="2018-05" db="EMBL/GenBank/DDBJ databases">
        <authorList>
            <person name="Lanie J.A."/>
            <person name="Ng W.-L."/>
            <person name="Kazmierczak K.M."/>
            <person name="Andrzejewski T.M."/>
            <person name="Davidsen T.M."/>
            <person name="Wayne K.J."/>
            <person name="Tettelin H."/>
            <person name="Glass J.I."/>
            <person name="Rusch D."/>
            <person name="Podicherti R."/>
            <person name="Tsui H.-C.T."/>
            <person name="Winkler M.E."/>
        </authorList>
    </citation>
    <scope>NUCLEOTIDE SEQUENCE</scope>
</reference>
<comment type="subcellular location">
    <subcellularLocation>
        <location evidence="1">Cell membrane</location>
        <topology evidence="1">Single-pass membrane protein</topology>
    </subcellularLocation>
</comment>
<dbReference type="Pfam" id="PF02472">
    <property type="entry name" value="ExbD"/>
    <property type="match status" value="1"/>
</dbReference>
<dbReference type="PANTHER" id="PTHR30558">
    <property type="entry name" value="EXBD MEMBRANE COMPONENT OF PMF-DRIVEN MACROMOLECULE IMPORT SYSTEM"/>
    <property type="match status" value="1"/>
</dbReference>
<feature type="region of interest" description="Disordered" evidence="6">
    <location>
        <begin position="138"/>
        <end position="160"/>
    </location>
</feature>
<accession>A0A382XTG3</accession>
<sequence length="160" mass="18100">MAKKHGNVNLDMTPMVDIAFLLLIFFMATTVFKEPESISILLPSSHSVIKLPESDVVILTVGPKPENLIFWRLEPQPEVKIQLEQLEKALIEARIRNPKLRIAIKGHKDAEFGVISDIMDVFQLTNNTRFNLVTNFEDDTKPAEDDGTSSRSVNDDLARR</sequence>
<protein>
    <recommendedName>
        <fullName evidence="8">Biopolymer transporter ExbD</fullName>
    </recommendedName>
</protein>
<keyword evidence="5" id="KW-0472">Membrane</keyword>
<keyword evidence="3" id="KW-0812">Transmembrane</keyword>
<dbReference type="AlphaFoldDB" id="A0A382XTG3"/>
<keyword evidence="2" id="KW-1003">Cell membrane</keyword>
<evidence type="ECO:0000256" key="4">
    <source>
        <dbReference type="ARBA" id="ARBA00022989"/>
    </source>
</evidence>
<evidence type="ECO:0000256" key="5">
    <source>
        <dbReference type="ARBA" id="ARBA00023136"/>
    </source>
</evidence>
<dbReference type="InterPro" id="IPR003400">
    <property type="entry name" value="ExbD"/>
</dbReference>
<gene>
    <name evidence="7" type="ORF">METZ01_LOCUS427266</name>
</gene>
<dbReference type="PANTHER" id="PTHR30558:SF3">
    <property type="entry name" value="BIOPOLYMER TRANSPORT PROTEIN EXBD-RELATED"/>
    <property type="match status" value="1"/>
</dbReference>
<keyword evidence="4" id="KW-1133">Transmembrane helix</keyword>
<name>A0A382XTG3_9ZZZZ</name>